<dbReference type="GO" id="GO:0140098">
    <property type="term" value="F:catalytic activity, acting on RNA"/>
    <property type="evidence" value="ECO:0007669"/>
    <property type="project" value="UniProtKB-ARBA"/>
</dbReference>
<dbReference type="CDD" id="cd02869">
    <property type="entry name" value="PseudoU_synth_RluA_like"/>
    <property type="match status" value="1"/>
</dbReference>
<keyword evidence="4" id="KW-0413">Isomerase</keyword>
<reference evidence="6 7" key="1">
    <citation type="submission" date="2019-03" db="EMBL/GenBank/DDBJ databases">
        <title>This is whole genome sequence of Paenibacillus sp MS74 strain.</title>
        <authorList>
            <person name="Trinh H.N."/>
        </authorList>
    </citation>
    <scope>NUCLEOTIDE SEQUENCE [LARGE SCALE GENOMIC DNA]</scope>
    <source>
        <strain evidence="6 7">MS74</strain>
    </source>
</reference>
<dbReference type="Pfam" id="PF00849">
    <property type="entry name" value="PseudoU_synth_2"/>
    <property type="match status" value="1"/>
</dbReference>
<dbReference type="InterPro" id="IPR006145">
    <property type="entry name" value="PsdUridine_synth_RsuA/RluA"/>
</dbReference>
<evidence type="ECO:0000259" key="5">
    <source>
        <dbReference type="Pfam" id="PF00849"/>
    </source>
</evidence>
<dbReference type="InterPro" id="IPR006225">
    <property type="entry name" value="PsdUridine_synth_RluC/D"/>
</dbReference>
<dbReference type="GO" id="GO:0003723">
    <property type="term" value="F:RNA binding"/>
    <property type="evidence" value="ECO:0007669"/>
    <property type="project" value="InterPro"/>
</dbReference>
<dbReference type="RefSeq" id="WP_133228873.1">
    <property type="nucleotide sequence ID" value="NZ_SMRT01000005.1"/>
</dbReference>
<keyword evidence="7" id="KW-1185">Reference proteome</keyword>
<comment type="function">
    <text evidence="4">Responsible for synthesis of pseudouridine from uracil.</text>
</comment>
<dbReference type="InterPro" id="IPR020103">
    <property type="entry name" value="PsdUridine_synth_cat_dom_sf"/>
</dbReference>
<dbReference type="InterPro" id="IPR050188">
    <property type="entry name" value="RluA_PseudoU_synthase"/>
</dbReference>
<dbReference type="AlphaFoldDB" id="A0A4R5KS38"/>
<gene>
    <name evidence="6" type="ORF">E1757_13565</name>
</gene>
<dbReference type="PANTHER" id="PTHR21600:SF71">
    <property type="entry name" value="PSEUDOURIDINE SYNTHASE"/>
    <property type="match status" value="1"/>
</dbReference>
<dbReference type="Gene3D" id="3.30.2350.10">
    <property type="entry name" value="Pseudouridine synthase"/>
    <property type="match status" value="1"/>
</dbReference>
<sequence>MVPWQKKGEWLELLLPQPLADPYEIANYIQASDAFIRKLLNRGELSVKGGRVRIRIFPNESINYMPEWMPIDVLYEDDFCLVVNKPAGLKVHGDGSTQGSGRTTLADAVAFHYESTGQRCKVRHIHRLDEDTTGPVLYAKHEWAQLAMDRAMREKRIGRSYVALVQGCPTAASGTIDAPIGKDRHHAARRRVSPTGDRAVTHYEVLEKLTGAALVRLKLDTGRTHQIRVHLSHIGHPICGDMLYGGAAGIISRQALHGETLAFEHPLTGEPLEASAPWPDDFRRLYSHLQKI</sequence>
<evidence type="ECO:0000256" key="2">
    <source>
        <dbReference type="ARBA" id="ARBA00010876"/>
    </source>
</evidence>
<feature type="active site" evidence="3">
    <location>
        <position position="129"/>
    </location>
</feature>
<evidence type="ECO:0000313" key="7">
    <source>
        <dbReference type="Proteomes" id="UP000295636"/>
    </source>
</evidence>
<comment type="similarity">
    <text evidence="2 4">Belongs to the pseudouridine synthase RluA family.</text>
</comment>
<proteinExistence type="inferred from homology"/>
<comment type="catalytic activity">
    <reaction evidence="1 4">
        <text>a uridine in RNA = a pseudouridine in RNA</text>
        <dbReference type="Rhea" id="RHEA:48348"/>
        <dbReference type="Rhea" id="RHEA-COMP:12068"/>
        <dbReference type="Rhea" id="RHEA-COMP:12069"/>
        <dbReference type="ChEBI" id="CHEBI:65314"/>
        <dbReference type="ChEBI" id="CHEBI:65315"/>
    </reaction>
</comment>
<dbReference type="EMBL" id="SMRT01000005">
    <property type="protein sequence ID" value="TDF97627.1"/>
    <property type="molecule type" value="Genomic_DNA"/>
</dbReference>
<evidence type="ECO:0000313" key="6">
    <source>
        <dbReference type="EMBL" id="TDF97627.1"/>
    </source>
</evidence>
<feature type="domain" description="Pseudouridine synthase RsuA/RluA-like" evidence="5">
    <location>
        <begin position="81"/>
        <end position="233"/>
    </location>
</feature>
<evidence type="ECO:0000256" key="4">
    <source>
        <dbReference type="RuleBase" id="RU362028"/>
    </source>
</evidence>
<dbReference type="NCBIfam" id="TIGR00005">
    <property type="entry name" value="rluA_subfam"/>
    <property type="match status" value="1"/>
</dbReference>
<accession>A0A4R5KS38</accession>
<name>A0A4R5KS38_9BACL</name>
<dbReference type="SUPFAM" id="SSF55120">
    <property type="entry name" value="Pseudouridine synthase"/>
    <property type="match status" value="1"/>
</dbReference>
<comment type="caution">
    <text evidence="6">The sequence shown here is derived from an EMBL/GenBank/DDBJ whole genome shotgun (WGS) entry which is preliminary data.</text>
</comment>
<protein>
    <recommendedName>
        <fullName evidence="4">Pseudouridine synthase</fullName>
        <ecNumber evidence="4">5.4.99.-</ecNumber>
    </recommendedName>
</protein>
<evidence type="ECO:0000256" key="1">
    <source>
        <dbReference type="ARBA" id="ARBA00000073"/>
    </source>
</evidence>
<dbReference type="GO" id="GO:0000455">
    <property type="term" value="P:enzyme-directed rRNA pseudouridine synthesis"/>
    <property type="evidence" value="ECO:0007669"/>
    <property type="project" value="TreeGrafter"/>
</dbReference>
<organism evidence="6 7">
    <name type="scientific">Paenibacillus piri</name>
    <dbReference type="NCBI Taxonomy" id="2547395"/>
    <lineage>
        <taxon>Bacteria</taxon>
        <taxon>Bacillati</taxon>
        <taxon>Bacillota</taxon>
        <taxon>Bacilli</taxon>
        <taxon>Bacillales</taxon>
        <taxon>Paenibacillaceae</taxon>
        <taxon>Paenibacillus</taxon>
    </lineage>
</organism>
<dbReference type="PANTHER" id="PTHR21600">
    <property type="entry name" value="MITOCHONDRIAL RNA PSEUDOURIDINE SYNTHASE"/>
    <property type="match status" value="1"/>
</dbReference>
<dbReference type="OrthoDB" id="9773999at2"/>
<dbReference type="EC" id="5.4.99.-" evidence="4"/>
<dbReference type="GO" id="GO:0009982">
    <property type="term" value="F:pseudouridine synthase activity"/>
    <property type="evidence" value="ECO:0007669"/>
    <property type="project" value="InterPro"/>
</dbReference>
<evidence type="ECO:0000256" key="3">
    <source>
        <dbReference type="PIRSR" id="PIRSR606225-1"/>
    </source>
</evidence>
<dbReference type="Proteomes" id="UP000295636">
    <property type="component" value="Unassembled WGS sequence"/>
</dbReference>